<evidence type="ECO:0000313" key="4">
    <source>
        <dbReference type="Proteomes" id="UP000217549"/>
    </source>
</evidence>
<keyword evidence="1" id="KW-1133">Transmembrane helix</keyword>
<feature type="transmembrane region" description="Helical" evidence="1">
    <location>
        <begin position="223"/>
        <end position="242"/>
    </location>
</feature>
<keyword evidence="4" id="KW-1185">Reference proteome</keyword>
<dbReference type="EMBL" id="LT907978">
    <property type="protein sequence ID" value="SOB71176.1"/>
    <property type="molecule type" value="Genomic_DNA"/>
</dbReference>
<reference evidence="4" key="1">
    <citation type="submission" date="2017-09" db="EMBL/GenBank/DDBJ databases">
        <authorList>
            <person name="Shetty A S."/>
        </authorList>
    </citation>
    <scope>NUCLEOTIDE SEQUENCE [LARGE SCALE GENOMIC DNA]</scope>
</reference>
<feature type="transmembrane region" description="Helical" evidence="1">
    <location>
        <begin position="160"/>
        <end position="183"/>
    </location>
</feature>
<proteinExistence type="predicted"/>
<feature type="transmembrane region" description="Helical" evidence="1">
    <location>
        <begin position="75"/>
        <end position="97"/>
    </location>
</feature>
<dbReference type="AlphaFoldDB" id="A0A285PPT9"/>
<accession>A0A285PPT9</accession>
<evidence type="ECO:0000313" key="3">
    <source>
        <dbReference type="EMBL" id="SOB71176.1"/>
    </source>
</evidence>
<feature type="transmembrane region" description="Helical" evidence="1">
    <location>
        <begin position="195"/>
        <end position="217"/>
    </location>
</feature>
<dbReference type="GO" id="GO:0008270">
    <property type="term" value="F:zinc ion binding"/>
    <property type="evidence" value="ECO:0007669"/>
    <property type="project" value="UniProtKB-KW"/>
</dbReference>
<feature type="transmembrane region" description="Helical" evidence="1">
    <location>
        <begin position="295"/>
        <end position="322"/>
    </location>
</feature>
<gene>
    <name evidence="3" type="ORF">EHLA_0411</name>
</gene>
<feature type="domain" description="Putative zinc-finger" evidence="2">
    <location>
        <begin position="8"/>
        <end position="42"/>
    </location>
</feature>
<keyword evidence="1" id="KW-0472">Membrane</keyword>
<sequence>MNNNQNQCDIVQDLLPLYYDHACSLASCQLVEQHLTDCPKCRNTYEQLANNTINTVIKQESKGVLARHAQKERNAAFKAGVVIAGILLLPIIITFIVSMANGGGLGVFLVVTASMMLVAALTVIPLISSQKRIIKCILCSIAALLLIFFFVDAMNGGGEFLYWSIPTLFGLSVVFFPFIIRNITLPPVLSDKKALITMIWDTLWLYLTIFIVCYRSGMAEMKTGSIVAFVLMLGVWLIFLTIRYLSVNSFIKAGISTFLCSIWMIFSNDICTFLIEHKRQLTISHVNFSNWSTDISFNANVYVIILIAGGLISACLIGIGIIKMKKR</sequence>
<protein>
    <submittedName>
        <fullName evidence="3">Zinc-finger</fullName>
    </submittedName>
</protein>
<keyword evidence="3" id="KW-0863">Zinc-finger</keyword>
<feature type="transmembrane region" description="Helical" evidence="1">
    <location>
        <begin position="254"/>
        <end position="275"/>
    </location>
</feature>
<feature type="transmembrane region" description="Helical" evidence="1">
    <location>
        <begin position="136"/>
        <end position="154"/>
    </location>
</feature>
<keyword evidence="1" id="KW-0812">Transmembrane</keyword>
<dbReference type="RefSeq" id="WP_242970649.1">
    <property type="nucleotide sequence ID" value="NZ_LT907978.1"/>
</dbReference>
<evidence type="ECO:0000259" key="2">
    <source>
        <dbReference type="Pfam" id="PF13490"/>
    </source>
</evidence>
<name>A0A285PPT9_9FIRM</name>
<keyword evidence="3" id="KW-0479">Metal-binding</keyword>
<evidence type="ECO:0000256" key="1">
    <source>
        <dbReference type="SAM" id="Phobius"/>
    </source>
</evidence>
<dbReference type="Proteomes" id="UP000217549">
    <property type="component" value="Chromosome I"/>
</dbReference>
<organism evidence="3 4">
    <name type="scientific">Anaerobutyricum hallii</name>
    <dbReference type="NCBI Taxonomy" id="39488"/>
    <lineage>
        <taxon>Bacteria</taxon>
        <taxon>Bacillati</taxon>
        <taxon>Bacillota</taxon>
        <taxon>Clostridia</taxon>
        <taxon>Lachnospirales</taxon>
        <taxon>Lachnospiraceae</taxon>
        <taxon>Anaerobutyricum</taxon>
    </lineage>
</organism>
<feature type="transmembrane region" description="Helical" evidence="1">
    <location>
        <begin position="103"/>
        <end position="124"/>
    </location>
</feature>
<dbReference type="KEGG" id="ehl:EHLA_0411"/>
<dbReference type="InterPro" id="IPR027383">
    <property type="entry name" value="Znf_put"/>
</dbReference>
<keyword evidence="3" id="KW-0862">Zinc</keyword>
<dbReference type="Pfam" id="PF13490">
    <property type="entry name" value="zf-HC2"/>
    <property type="match status" value="1"/>
</dbReference>